<evidence type="ECO:0000256" key="1">
    <source>
        <dbReference type="ARBA" id="ARBA00004141"/>
    </source>
</evidence>
<keyword evidence="2 5" id="KW-0812">Transmembrane</keyword>
<accession>A0AAD8F1U3</accession>
<dbReference type="GO" id="GO:0051146">
    <property type="term" value="P:striated muscle cell differentiation"/>
    <property type="evidence" value="ECO:0007669"/>
    <property type="project" value="TreeGrafter"/>
</dbReference>
<feature type="transmembrane region" description="Helical" evidence="5">
    <location>
        <begin position="6"/>
        <end position="30"/>
    </location>
</feature>
<dbReference type="PANTHER" id="PTHR12101:SF30">
    <property type="entry name" value="POPEYE DOMAIN-CONTAINING PROTEIN 3-LIKE PROTEIN"/>
    <property type="match status" value="1"/>
</dbReference>
<feature type="domain" description="POPDC1-3" evidence="6">
    <location>
        <begin position="1"/>
        <end position="62"/>
    </location>
</feature>
<dbReference type="GO" id="GO:0042383">
    <property type="term" value="C:sarcolemma"/>
    <property type="evidence" value="ECO:0007669"/>
    <property type="project" value="TreeGrafter"/>
</dbReference>
<evidence type="ECO:0000259" key="6">
    <source>
        <dbReference type="Pfam" id="PF04831"/>
    </source>
</evidence>
<evidence type="ECO:0000256" key="5">
    <source>
        <dbReference type="SAM" id="Phobius"/>
    </source>
</evidence>
<dbReference type="PANTHER" id="PTHR12101">
    <property type="entry name" value="POPEYE DOMAIN CONTAINING PROTEIN"/>
    <property type="match status" value="1"/>
</dbReference>
<feature type="non-terminal residue" evidence="7">
    <location>
        <position position="1"/>
    </location>
</feature>
<evidence type="ECO:0000256" key="3">
    <source>
        <dbReference type="ARBA" id="ARBA00022989"/>
    </source>
</evidence>
<dbReference type="EMBL" id="JASAOG010000153">
    <property type="protein sequence ID" value="KAK0047286.1"/>
    <property type="molecule type" value="Genomic_DNA"/>
</dbReference>
<dbReference type="GO" id="GO:0030552">
    <property type="term" value="F:cAMP binding"/>
    <property type="evidence" value="ECO:0007669"/>
    <property type="project" value="TreeGrafter"/>
</dbReference>
<dbReference type="InterPro" id="IPR006916">
    <property type="entry name" value="POPDC1-3"/>
</dbReference>
<evidence type="ECO:0000256" key="2">
    <source>
        <dbReference type="ARBA" id="ARBA00022692"/>
    </source>
</evidence>
<reference evidence="7" key="2">
    <citation type="submission" date="2023-04" db="EMBL/GenBank/DDBJ databases">
        <authorList>
            <person name="Bu L."/>
            <person name="Lu L."/>
            <person name="Laidemitt M.R."/>
            <person name="Zhang S.M."/>
            <person name="Mutuku M."/>
            <person name="Mkoji G."/>
            <person name="Steinauer M."/>
            <person name="Loker E.S."/>
        </authorList>
    </citation>
    <scope>NUCLEOTIDE SEQUENCE</scope>
    <source>
        <strain evidence="7">KasaAsao</strain>
        <tissue evidence="7">Whole Snail</tissue>
    </source>
</reference>
<name>A0AAD8F1U3_BIOPF</name>
<evidence type="ECO:0000256" key="4">
    <source>
        <dbReference type="ARBA" id="ARBA00023136"/>
    </source>
</evidence>
<dbReference type="Proteomes" id="UP001233172">
    <property type="component" value="Unassembled WGS sequence"/>
</dbReference>
<evidence type="ECO:0000313" key="8">
    <source>
        <dbReference type="Proteomes" id="UP001233172"/>
    </source>
</evidence>
<keyword evidence="3 5" id="KW-1133">Transmembrane helix</keyword>
<dbReference type="Pfam" id="PF04831">
    <property type="entry name" value="POPDC1-3"/>
    <property type="match status" value="1"/>
</dbReference>
<dbReference type="AlphaFoldDB" id="A0AAD8F1U3"/>
<dbReference type="GO" id="GO:0042391">
    <property type="term" value="P:regulation of membrane potential"/>
    <property type="evidence" value="ECO:0007669"/>
    <property type="project" value="TreeGrafter"/>
</dbReference>
<gene>
    <name evidence="7" type="ORF">Bpfe_023270</name>
</gene>
<evidence type="ECO:0000313" key="7">
    <source>
        <dbReference type="EMBL" id="KAK0047286.1"/>
    </source>
</evidence>
<dbReference type="InterPro" id="IPR055272">
    <property type="entry name" value="POPDC1-3_dom"/>
</dbReference>
<reference evidence="7" key="1">
    <citation type="journal article" date="2023" name="PLoS Negl. Trop. Dis.">
        <title>A genome sequence for Biomphalaria pfeifferi, the major vector snail for the human-infecting parasite Schistosoma mansoni.</title>
        <authorList>
            <person name="Bu L."/>
            <person name="Lu L."/>
            <person name="Laidemitt M.R."/>
            <person name="Zhang S.M."/>
            <person name="Mutuku M."/>
            <person name="Mkoji G."/>
            <person name="Steinauer M."/>
            <person name="Loker E.S."/>
        </authorList>
    </citation>
    <scope>NUCLEOTIDE SEQUENCE</scope>
    <source>
        <strain evidence="7">KasaAsao</strain>
    </source>
</reference>
<keyword evidence="4 5" id="KW-0472">Membrane</keyword>
<sequence>FLLMSIWSWVILCAPDFFSWNFAFLILNGVQTFSLMYSIRPVKFCAELEEVYVSLFLPFRVS</sequence>
<proteinExistence type="predicted"/>
<comment type="caution">
    <text evidence="7">The sequence shown here is derived from an EMBL/GenBank/DDBJ whole genome shotgun (WGS) entry which is preliminary data.</text>
</comment>
<organism evidence="7 8">
    <name type="scientific">Biomphalaria pfeifferi</name>
    <name type="common">Bloodfluke planorb</name>
    <name type="synonym">Freshwater snail</name>
    <dbReference type="NCBI Taxonomy" id="112525"/>
    <lineage>
        <taxon>Eukaryota</taxon>
        <taxon>Metazoa</taxon>
        <taxon>Spiralia</taxon>
        <taxon>Lophotrochozoa</taxon>
        <taxon>Mollusca</taxon>
        <taxon>Gastropoda</taxon>
        <taxon>Heterobranchia</taxon>
        <taxon>Euthyneura</taxon>
        <taxon>Panpulmonata</taxon>
        <taxon>Hygrophila</taxon>
        <taxon>Lymnaeoidea</taxon>
        <taxon>Planorbidae</taxon>
        <taxon>Biomphalaria</taxon>
    </lineage>
</organism>
<comment type="subcellular location">
    <subcellularLocation>
        <location evidence="1">Membrane</location>
        <topology evidence="1">Multi-pass membrane protein</topology>
    </subcellularLocation>
</comment>
<feature type="non-terminal residue" evidence="7">
    <location>
        <position position="62"/>
    </location>
</feature>
<protein>
    <submittedName>
        <fullName evidence="7">Blood vessel epicardial substance-B</fullName>
    </submittedName>
</protein>
<keyword evidence="8" id="KW-1185">Reference proteome</keyword>
<dbReference type="GO" id="GO:0007507">
    <property type="term" value="P:heart development"/>
    <property type="evidence" value="ECO:0007669"/>
    <property type="project" value="TreeGrafter"/>
</dbReference>